<protein>
    <submittedName>
        <fullName evidence="2">Uncharacterized protein</fullName>
    </submittedName>
</protein>
<dbReference type="KEGG" id="zmk:HG535_0H01260"/>
<proteinExistence type="predicted"/>
<dbReference type="EMBL" id="CP058611">
    <property type="protein sequence ID" value="QLG74799.1"/>
    <property type="molecule type" value="Genomic_DNA"/>
</dbReference>
<gene>
    <name evidence="2" type="ORF">HG535_0H01260</name>
</gene>
<feature type="region of interest" description="Disordered" evidence="1">
    <location>
        <begin position="260"/>
        <end position="279"/>
    </location>
</feature>
<dbReference type="GeneID" id="59238602"/>
<name>A0A7H9B9W8_ZYGMR</name>
<dbReference type="RefSeq" id="XP_037146524.1">
    <property type="nucleotide sequence ID" value="XM_037290629.1"/>
</dbReference>
<reference evidence="2 3" key="1">
    <citation type="submission" date="2020-07" db="EMBL/GenBank/DDBJ databases">
        <title>The yeast mating-type switching endonuclease HO is a domesticated member of an unorthodox homing genetic element family.</title>
        <authorList>
            <person name="Coughlan A.Y."/>
            <person name="Lombardi L."/>
            <person name="Braun-Galleani S."/>
            <person name="Martos A.R."/>
            <person name="Galeote V."/>
            <person name="Bigey F."/>
            <person name="Dequin S."/>
            <person name="Byrne K.P."/>
            <person name="Wolfe K.H."/>
        </authorList>
    </citation>
    <scope>NUCLEOTIDE SEQUENCE [LARGE SCALE GENOMIC DNA]</scope>
    <source>
        <strain evidence="2 3">NRRL Y-6702</strain>
    </source>
</reference>
<accession>A0A7H9B9W8</accession>
<organism evidence="2 3">
    <name type="scientific">Zygotorulaspora mrakii</name>
    <name type="common">Zygosaccharomyces mrakii</name>
    <dbReference type="NCBI Taxonomy" id="42260"/>
    <lineage>
        <taxon>Eukaryota</taxon>
        <taxon>Fungi</taxon>
        <taxon>Dikarya</taxon>
        <taxon>Ascomycota</taxon>
        <taxon>Saccharomycotina</taxon>
        <taxon>Saccharomycetes</taxon>
        <taxon>Saccharomycetales</taxon>
        <taxon>Saccharomycetaceae</taxon>
        <taxon>Zygotorulaspora</taxon>
    </lineage>
</organism>
<dbReference type="OrthoDB" id="4070108at2759"/>
<dbReference type="AlphaFoldDB" id="A0A7H9B9W8"/>
<evidence type="ECO:0000313" key="3">
    <source>
        <dbReference type="Proteomes" id="UP000509704"/>
    </source>
</evidence>
<sequence length="279" mass="33082">MKTDKETIYLYAGEEHPKVKLTCEREFSNIKDLINYFHSLQDTFYIEFDTCETITENLKLRCSSYGGDEFDSSVPFFILEYDEMLNNMYVWKSEGQWESNRLISNLFLSKGVKNETVKSIRSHPKFETHERRDMIDVVIDKLNVDWSAIDLGEFWTQLDQMVDPKKEDVYSFKSFIAMAVLKTRVIKNRKLLSRSLMTYYQKIKSSAYKAHPTLQHDEPKYITTADIEDQVATNYNSHFKLMAENYETFDLKNWAAYPARRSKKQHRSQEKNRISKVRS</sequence>
<evidence type="ECO:0000313" key="2">
    <source>
        <dbReference type="EMBL" id="QLG74799.1"/>
    </source>
</evidence>
<evidence type="ECO:0000256" key="1">
    <source>
        <dbReference type="SAM" id="MobiDB-lite"/>
    </source>
</evidence>
<dbReference type="Proteomes" id="UP000509704">
    <property type="component" value="Chromosome 8"/>
</dbReference>
<keyword evidence="3" id="KW-1185">Reference proteome</keyword>